<evidence type="ECO:0000256" key="4">
    <source>
        <dbReference type="ARBA" id="ARBA00037131"/>
    </source>
</evidence>
<protein>
    <submittedName>
        <fullName evidence="6">Universal stress protein E</fullName>
    </submittedName>
</protein>
<organism evidence="6 7">
    <name type="scientific">Cellvibrio fibrivorans</name>
    <dbReference type="NCBI Taxonomy" id="126350"/>
    <lineage>
        <taxon>Bacteria</taxon>
        <taxon>Pseudomonadati</taxon>
        <taxon>Pseudomonadota</taxon>
        <taxon>Gammaproteobacteria</taxon>
        <taxon>Cellvibrionales</taxon>
        <taxon>Cellvibrionaceae</taxon>
        <taxon>Cellvibrio</taxon>
    </lineage>
</organism>
<feature type="domain" description="UspA" evidence="5">
    <location>
        <begin position="5"/>
        <end position="140"/>
    </location>
</feature>
<evidence type="ECO:0000256" key="1">
    <source>
        <dbReference type="ARBA" id="ARBA00004496"/>
    </source>
</evidence>
<comment type="similarity">
    <text evidence="2">Belongs to the universal stress protein A family.</text>
</comment>
<dbReference type="Gene3D" id="3.40.50.12370">
    <property type="match status" value="1"/>
</dbReference>
<evidence type="ECO:0000256" key="2">
    <source>
        <dbReference type="ARBA" id="ARBA00008791"/>
    </source>
</evidence>
<dbReference type="InterPro" id="IPR006016">
    <property type="entry name" value="UspA"/>
</dbReference>
<dbReference type="PANTHER" id="PTHR47892">
    <property type="entry name" value="UNIVERSAL STRESS PROTEIN E"/>
    <property type="match status" value="1"/>
</dbReference>
<dbReference type="Pfam" id="PF00582">
    <property type="entry name" value="Usp"/>
    <property type="match status" value="2"/>
</dbReference>
<reference evidence="6 7" key="1">
    <citation type="submission" date="2023-07" db="EMBL/GenBank/DDBJ databases">
        <title>Sorghum-associated microbial communities from plants grown in Nebraska, USA.</title>
        <authorList>
            <person name="Schachtman D."/>
        </authorList>
    </citation>
    <scope>NUCLEOTIDE SEQUENCE [LARGE SCALE GENOMIC DNA]</scope>
    <source>
        <strain evidence="6 7">BE190</strain>
    </source>
</reference>
<evidence type="ECO:0000259" key="5">
    <source>
        <dbReference type="Pfam" id="PF00582"/>
    </source>
</evidence>
<proteinExistence type="inferred from homology"/>
<dbReference type="EMBL" id="JAVDVX010000005">
    <property type="protein sequence ID" value="MDR7090793.1"/>
    <property type="molecule type" value="Genomic_DNA"/>
</dbReference>
<dbReference type="RefSeq" id="WP_310073405.1">
    <property type="nucleotide sequence ID" value="NZ_JAVDVX010000005.1"/>
</dbReference>
<evidence type="ECO:0000313" key="6">
    <source>
        <dbReference type="EMBL" id="MDR7090793.1"/>
    </source>
</evidence>
<dbReference type="PANTHER" id="PTHR47892:SF1">
    <property type="entry name" value="UNIVERSAL STRESS PROTEIN E"/>
    <property type="match status" value="1"/>
</dbReference>
<sequence>MSKSQKLFVVVDPNDTHHIALERAIIVSSLIQGPKPKVHAFVAVDSDAVDTRSVNDNLFRDLTWFEQNIKSPLANAGIEYTLEVSWSSEWQKSIMESAKRFDADLIYLPVHAKTNTSRFSFSESKWELLKGAYCPVVLIRPNAKAQRKVIIAAVNFQAQRDVQVELNKKIIERAKFYAETYGADLHVINGYLDSMSYPDRGRLVNETGLPNDKIHVDNGYTSDVVSALAEKINADLIIMGTLGQNGMTKTRRGNTAERLIAAVDTDVMVINHHE</sequence>
<comment type="subcellular location">
    <subcellularLocation>
        <location evidence="1">Cytoplasm</location>
    </subcellularLocation>
</comment>
<name>A0ABU1V0F8_9GAMM</name>
<keyword evidence="7" id="KW-1185">Reference proteome</keyword>
<evidence type="ECO:0000256" key="3">
    <source>
        <dbReference type="ARBA" id="ARBA00022490"/>
    </source>
</evidence>
<accession>A0ABU1V0F8</accession>
<evidence type="ECO:0000313" key="7">
    <source>
        <dbReference type="Proteomes" id="UP001253595"/>
    </source>
</evidence>
<dbReference type="Proteomes" id="UP001253595">
    <property type="component" value="Unassembled WGS sequence"/>
</dbReference>
<comment type="caution">
    <text evidence="6">The sequence shown here is derived from an EMBL/GenBank/DDBJ whole genome shotgun (WGS) entry which is preliminary data.</text>
</comment>
<dbReference type="SUPFAM" id="SSF52402">
    <property type="entry name" value="Adenine nucleotide alpha hydrolases-like"/>
    <property type="match status" value="2"/>
</dbReference>
<keyword evidence="3" id="KW-0963">Cytoplasm</keyword>
<gene>
    <name evidence="6" type="ORF">J2X05_002819</name>
</gene>
<feature type="domain" description="UspA" evidence="5">
    <location>
        <begin position="206"/>
        <end position="270"/>
    </location>
</feature>
<comment type="function">
    <text evidence="4">Required for resistance to DNA-damaging agents.</text>
</comment>